<sequence length="472" mass="50375">MRIEFSPGDTVAAALWRAGMTTLARSRKLHRHLGYSGSFTTGVLARVDGRPNVRLDTTIAKANMMVETQNTWPSARFDLLGLAQLLPSRMVYGGFEHGGWMPRSGVGYRIAERIMANLAGVARPADKDLRSQAIAGDRVALDCLVVGGGPAGIAEANRRALLGKDVALVTRGGALARSASAMGKSTEAVHERVRVFSGMELFGVYRDGNLMVGAPHDHETGAVIFEPGEAVFATGRRSIPPLVKGNHLPGVIDAAAALQLMAVQGVNIGQKVAVLGTGAETALAERLRALDVNVVHVGRVEQLVEIAGRRRVTSIGVPHRVQCDTLVHAGPWRTDPSLGFQASADGLFQMQARPLPARIQVVGAAALGDEPIPVHGDIHQDTLVCPCMDVTAGELFCHVDAGETDPEVLKRLTSCGMGTCQGFPCWENMIALLAARLRREPRDFDRPTHRPPRRSITVAQAAGLAGLVEPDR</sequence>
<comment type="caution">
    <text evidence="3">The sequence shown here is derived from an EMBL/GenBank/DDBJ whole genome shotgun (WGS) entry which is preliminary data.</text>
</comment>
<dbReference type="GO" id="GO:0016491">
    <property type="term" value="F:oxidoreductase activity"/>
    <property type="evidence" value="ECO:0007669"/>
    <property type="project" value="UniProtKB-KW"/>
</dbReference>
<proteinExistence type="predicted"/>
<dbReference type="AlphaFoldDB" id="A0A329YA45"/>
<dbReference type="PANTHER" id="PTHR42949:SF3">
    <property type="entry name" value="ANAEROBIC GLYCEROL-3-PHOSPHATE DEHYDROGENASE SUBUNIT B"/>
    <property type="match status" value="1"/>
</dbReference>
<evidence type="ECO:0000256" key="1">
    <source>
        <dbReference type="ARBA" id="ARBA00023002"/>
    </source>
</evidence>
<protein>
    <submittedName>
        <fullName evidence="3">Sarcosine oxidase subunit alpha</fullName>
    </submittedName>
</protein>
<organism evidence="3 4">
    <name type="scientific">Rhizobium tropici</name>
    <dbReference type="NCBI Taxonomy" id="398"/>
    <lineage>
        <taxon>Bacteria</taxon>
        <taxon>Pseudomonadati</taxon>
        <taxon>Pseudomonadota</taxon>
        <taxon>Alphaproteobacteria</taxon>
        <taxon>Hyphomicrobiales</taxon>
        <taxon>Rhizobiaceae</taxon>
        <taxon>Rhizobium/Agrobacterium group</taxon>
        <taxon>Rhizobium</taxon>
    </lineage>
</organism>
<name>A0A329YA45_RHITR</name>
<reference evidence="3 4" key="1">
    <citation type="submission" date="2018-06" db="EMBL/GenBank/DDBJ databases">
        <title>Whole Genome Sequence of an efficient microsymbiont, Rhizobium tropici.</title>
        <authorList>
            <person name="Srinivasan R."/>
            <person name="Singh H.V."/>
            <person name="Srivastava R."/>
            <person name="Kumari B."/>
            <person name="Radhakrishna A."/>
        </authorList>
    </citation>
    <scope>NUCLEOTIDE SEQUENCE [LARGE SCALE GENOMIC DNA]</scope>
    <source>
        <strain evidence="3 4">IGFRI Rhizo-19</strain>
    </source>
</reference>
<evidence type="ECO:0000313" key="3">
    <source>
        <dbReference type="EMBL" id="RAX37865.1"/>
    </source>
</evidence>
<dbReference type="Gene3D" id="3.50.50.60">
    <property type="entry name" value="FAD/NAD(P)-binding domain"/>
    <property type="match status" value="1"/>
</dbReference>
<dbReference type="Gene3D" id="3.40.50.720">
    <property type="entry name" value="NAD(P)-binding Rossmann-like Domain"/>
    <property type="match status" value="1"/>
</dbReference>
<keyword evidence="1" id="KW-0560">Oxidoreductase</keyword>
<dbReference type="EMBL" id="QMKK01000056">
    <property type="protein sequence ID" value="RAX37865.1"/>
    <property type="molecule type" value="Genomic_DNA"/>
</dbReference>
<dbReference type="Pfam" id="PF07992">
    <property type="entry name" value="Pyr_redox_2"/>
    <property type="match status" value="1"/>
</dbReference>
<dbReference type="PANTHER" id="PTHR42949">
    <property type="entry name" value="ANAEROBIC GLYCEROL-3-PHOSPHATE DEHYDROGENASE SUBUNIT B"/>
    <property type="match status" value="1"/>
</dbReference>
<feature type="domain" description="FAD/NAD(P)-binding" evidence="2">
    <location>
        <begin position="142"/>
        <end position="300"/>
    </location>
</feature>
<accession>A0A329YA45</accession>
<dbReference type="SUPFAM" id="SSF51905">
    <property type="entry name" value="FAD/NAD(P)-binding domain"/>
    <property type="match status" value="1"/>
</dbReference>
<dbReference type="InterPro" id="IPR051691">
    <property type="entry name" value="Metab_Enz_Cyan_OpOx_G3PDH"/>
</dbReference>
<evidence type="ECO:0000259" key="2">
    <source>
        <dbReference type="Pfam" id="PF07992"/>
    </source>
</evidence>
<evidence type="ECO:0000313" key="4">
    <source>
        <dbReference type="Proteomes" id="UP000251205"/>
    </source>
</evidence>
<dbReference type="PRINTS" id="PR00411">
    <property type="entry name" value="PNDRDTASEI"/>
</dbReference>
<dbReference type="InterPro" id="IPR042204">
    <property type="entry name" value="2Fe-2S-bd_N"/>
</dbReference>
<dbReference type="InterPro" id="IPR041854">
    <property type="entry name" value="BFD-like_2Fe2S-bd_dom_sf"/>
</dbReference>
<dbReference type="InterPro" id="IPR036188">
    <property type="entry name" value="FAD/NAD-bd_sf"/>
</dbReference>
<dbReference type="Proteomes" id="UP000251205">
    <property type="component" value="Unassembled WGS sequence"/>
</dbReference>
<dbReference type="Gene3D" id="1.10.10.1100">
    <property type="entry name" value="BFD-like [2Fe-2S]-binding domain"/>
    <property type="match status" value="1"/>
</dbReference>
<dbReference type="Gene3D" id="3.10.20.440">
    <property type="entry name" value="2Fe-2S iron-sulphur cluster binding domain, sarcosine oxidase, alpha subunit, N-terminal domain"/>
    <property type="match status" value="1"/>
</dbReference>
<gene>
    <name evidence="3" type="ORF">DQ393_29700</name>
</gene>
<dbReference type="InterPro" id="IPR023753">
    <property type="entry name" value="FAD/NAD-binding_dom"/>
</dbReference>
<dbReference type="Pfam" id="PF13510">
    <property type="entry name" value="Fer2_4"/>
    <property type="match status" value="1"/>
</dbReference>